<sequence length="239" mass="25295">MIAVSWGAATDVGKIRQVNEDSLVANGQVFVVADGMGGHAAGDVASRLAVEAFDGLAGDWSIRPEAVLNVVADANDSILDAARHGEGRGGMGTTVVGLIAVQNDGHDFWFAFNVGDSRLYRSFGGELEQVSVDHSLVQELYEAGAITQEQRRDHPRANVVTRVLGTDPTPLPDYWLRAPQSGERFLLCSDGLSNEVPDDVLAATLTAGADAQRTADQLVELALTAGGRDNITAIVVETR</sequence>
<evidence type="ECO:0000313" key="2">
    <source>
        <dbReference type="EMBL" id="GAA1743569.1"/>
    </source>
</evidence>
<dbReference type="SUPFAM" id="SSF81606">
    <property type="entry name" value="PP2C-like"/>
    <property type="match status" value="1"/>
</dbReference>
<dbReference type="Proteomes" id="UP001500655">
    <property type="component" value="Unassembled WGS sequence"/>
</dbReference>
<dbReference type="PROSITE" id="PS51746">
    <property type="entry name" value="PPM_2"/>
    <property type="match status" value="1"/>
</dbReference>
<gene>
    <name evidence="2" type="ORF">GCM10009681_12980</name>
</gene>
<dbReference type="Gene3D" id="3.60.40.10">
    <property type="entry name" value="PPM-type phosphatase domain"/>
    <property type="match status" value="1"/>
</dbReference>
<reference evidence="2 3" key="1">
    <citation type="journal article" date="2019" name="Int. J. Syst. Evol. Microbiol.">
        <title>The Global Catalogue of Microorganisms (GCM) 10K type strain sequencing project: providing services to taxonomists for standard genome sequencing and annotation.</title>
        <authorList>
            <consortium name="The Broad Institute Genomics Platform"/>
            <consortium name="The Broad Institute Genome Sequencing Center for Infectious Disease"/>
            <person name="Wu L."/>
            <person name="Ma J."/>
        </authorList>
    </citation>
    <scope>NUCLEOTIDE SEQUENCE [LARGE SCALE GENOMIC DNA]</scope>
    <source>
        <strain evidence="2 3">JCM 13249</strain>
    </source>
</reference>
<proteinExistence type="predicted"/>
<accession>A0ABN2JY96</accession>
<dbReference type="InterPro" id="IPR036457">
    <property type="entry name" value="PPM-type-like_dom_sf"/>
</dbReference>
<dbReference type="SMART" id="SM00331">
    <property type="entry name" value="PP2C_SIG"/>
    <property type="match status" value="1"/>
</dbReference>
<dbReference type="RefSeq" id="WP_344077931.1">
    <property type="nucleotide sequence ID" value="NZ_BAAALS010000005.1"/>
</dbReference>
<organism evidence="2 3">
    <name type="scientific">Luedemannella helvata</name>
    <dbReference type="NCBI Taxonomy" id="349315"/>
    <lineage>
        <taxon>Bacteria</taxon>
        <taxon>Bacillati</taxon>
        <taxon>Actinomycetota</taxon>
        <taxon>Actinomycetes</taxon>
        <taxon>Micromonosporales</taxon>
        <taxon>Micromonosporaceae</taxon>
        <taxon>Luedemannella</taxon>
    </lineage>
</organism>
<dbReference type="Pfam" id="PF13672">
    <property type="entry name" value="PP2C_2"/>
    <property type="match status" value="1"/>
</dbReference>
<evidence type="ECO:0000313" key="3">
    <source>
        <dbReference type="Proteomes" id="UP001500655"/>
    </source>
</evidence>
<dbReference type="SMART" id="SM00332">
    <property type="entry name" value="PP2Cc"/>
    <property type="match status" value="1"/>
</dbReference>
<dbReference type="CDD" id="cd00143">
    <property type="entry name" value="PP2Cc"/>
    <property type="match status" value="1"/>
</dbReference>
<dbReference type="PANTHER" id="PTHR47992">
    <property type="entry name" value="PROTEIN PHOSPHATASE"/>
    <property type="match status" value="1"/>
</dbReference>
<dbReference type="EMBL" id="BAAALS010000005">
    <property type="protein sequence ID" value="GAA1743569.1"/>
    <property type="molecule type" value="Genomic_DNA"/>
</dbReference>
<dbReference type="InterPro" id="IPR001932">
    <property type="entry name" value="PPM-type_phosphatase-like_dom"/>
</dbReference>
<dbReference type="InterPro" id="IPR015655">
    <property type="entry name" value="PP2C"/>
</dbReference>
<comment type="caution">
    <text evidence="2">The sequence shown here is derived from an EMBL/GenBank/DDBJ whole genome shotgun (WGS) entry which is preliminary data.</text>
</comment>
<name>A0ABN2JY96_9ACTN</name>
<keyword evidence="3" id="KW-1185">Reference proteome</keyword>
<protein>
    <submittedName>
        <fullName evidence="2">Protein phosphatase 2C domain-containing protein</fullName>
    </submittedName>
</protein>
<evidence type="ECO:0000259" key="1">
    <source>
        <dbReference type="PROSITE" id="PS51746"/>
    </source>
</evidence>
<feature type="domain" description="PPM-type phosphatase" evidence="1">
    <location>
        <begin position="5"/>
        <end position="238"/>
    </location>
</feature>